<evidence type="ECO:0000313" key="2">
    <source>
        <dbReference type="Proteomes" id="UP000593560"/>
    </source>
</evidence>
<dbReference type="EMBL" id="JABFAD010000004">
    <property type="protein sequence ID" value="MBA0796205.1"/>
    <property type="molecule type" value="Genomic_DNA"/>
</dbReference>
<keyword evidence="2" id="KW-1185">Reference proteome</keyword>
<organism evidence="1 2">
    <name type="scientific">Gossypium harknessii</name>
    <dbReference type="NCBI Taxonomy" id="34285"/>
    <lineage>
        <taxon>Eukaryota</taxon>
        <taxon>Viridiplantae</taxon>
        <taxon>Streptophyta</taxon>
        <taxon>Embryophyta</taxon>
        <taxon>Tracheophyta</taxon>
        <taxon>Spermatophyta</taxon>
        <taxon>Magnoliopsida</taxon>
        <taxon>eudicotyledons</taxon>
        <taxon>Gunneridae</taxon>
        <taxon>Pentapetalae</taxon>
        <taxon>rosids</taxon>
        <taxon>malvids</taxon>
        <taxon>Malvales</taxon>
        <taxon>Malvaceae</taxon>
        <taxon>Malvoideae</taxon>
        <taxon>Gossypium</taxon>
    </lineage>
</organism>
<dbReference type="AlphaFoldDB" id="A0A7J9GH94"/>
<comment type="caution">
    <text evidence="1">The sequence shown here is derived from an EMBL/GenBank/DDBJ whole genome shotgun (WGS) entry which is preliminary data.</text>
</comment>
<proteinExistence type="predicted"/>
<gene>
    <name evidence="1" type="ORF">Gohar_006992</name>
</gene>
<evidence type="ECO:0000313" key="1">
    <source>
        <dbReference type="EMBL" id="MBA0796205.1"/>
    </source>
</evidence>
<sequence length="34" mass="3781">MERRLAYVGEVAFSKAEKHGNEMAETLATASINR</sequence>
<protein>
    <submittedName>
        <fullName evidence="1">Uncharacterized protein</fullName>
    </submittedName>
</protein>
<dbReference type="Proteomes" id="UP000593560">
    <property type="component" value="Unassembled WGS sequence"/>
</dbReference>
<accession>A0A7J9GH94</accession>
<feature type="non-terminal residue" evidence="1">
    <location>
        <position position="34"/>
    </location>
</feature>
<reference evidence="1 2" key="1">
    <citation type="journal article" date="2019" name="Genome Biol. Evol.">
        <title>Insights into the evolution of the New World diploid cottons (Gossypium, subgenus Houzingenia) based on genome sequencing.</title>
        <authorList>
            <person name="Grover C.E."/>
            <person name="Arick M.A. 2nd"/>
            <person name="Thrash A."/>
            <person name="Conover J.L."/>
            <person name="Sanders W.S."/>
            <person name="Peterson D.G."/>
            <person name="Frelichowski J.E."/>
            <person name="Scheffler J.A."/>
            <person name="Scheffler B.E."/>
            <person name="Wendel J.F."/>
        </authorList>
    </citation>
    <scope>NUCLEOTIDE SEQUENCE [LARGE SCALE GENOMIC DNA]</scope>
    <source>
        <strain evidence="1">0</strain>
        <tissue evidence="1">Leaf</tissue>
    </source>
</reference>
<name>A0A7J9GH94_9ROSI</name>